<dbReference type="InterPro" id="IPR036794">
    <property type="entry name" value="ATP_F1_dsu/esu_C_sf"/>
</dbReference>
<comment type="subunit">
    <text evidence="8 9">F-type ATPases have 2 components, CF(1) - the catalytic core - and CF(0) - the membrane proton channel. CF(1) has five subunits: alpha(3), beta(3), gamma(1), delta(1), epsilon(1). CF(0) has three main subunits: a, b and c.</text>
</comment>
<evidence type="ECO:0000256" key="2">
    <source>
        <dbReference type="ARBA" id="ARBA00005712"/>
    </source>
</evidence>
<evidence type="ECO:0000256" key="3">
    <source>
        <dbReference type="ARBA" id="ARBA00022448"/>
    </source>
</evidence>
<dbReference type="InterPro" id="IPR036771">
    <property type="entry name" value="ATPsynth_dsu/esu_N"/>
</dbReference>
<comment type="caution">
    <text evidence="12">The sequence shown here is derived from an EMBL/GenBank/DDBJ whole genome shotgun (WGS) entry which is preliminary data.</text>
</comment>
<evidence type="ECO:0000256" key="8">
    <source>
        <dbReference type="HAMAP-Rule" id="MF_00530"/>
    </source>
</evidence>
<keyword evidence="5 8" id="KW-0472">Membrane</keyword>
<feature type="domain" description="ATP synthase epsilon subunit C-terminal" evidence="10">
    <location>
        <begin position="89"/>
        <end position="133"/>
    </location>
</feature>
<comment type="function">
    <text evidence="8">Produces ATP from ADP in the presence of a proton gradient across the membrane.</text>
</comment>
<evidence type="ECO:0000313" key="13">
    <source>
        <dbReference type="Proteomes" id="UP000547674"/>
    </source>
</evidence>
<dbReference type="PANTHER" id="PTHR13822">
    <property type="entry name" value="ATP SYNTHASE DELTA/EPSILON CHAIN"/>
    <property type="match status" value="1"/>
</dbReference>
<evidence type="ECO:0000313" key="12">
    <source>
        <dbReference type="EMBL" id="NNF07549.1"/>
    </source>
</evidence>
<dbReference type="GO" id="GO:0005886">
    <property type="term" value="C:plasma membrane"/>
    <property type="evidence" value="ECO:0007669"/>
    <property type="project" value="UniProtKB-SubCell"/>
</dbReference>
<evidence type="ECO:0000256" key="1">
    <source>
        <dbReference type="ARBA" id="ARBA00004202"/>
    </source>
</evidence>
<keyword evidence="8" id="KW-1003">Cell membrane</keyword>
<evidence type="ECO:0000259" key="11">
    <source>
        <dbReference type="Pfam" id="PF02823"/>
    </source>
</evidence>
<evidence type="ECO:0000256" key="9">
    <source>
        <dbReference type="RuleBase" id="RU003656"/>
    </source>
</evidence>
<dbReference type="InterPro" id="IPR001469">
    <property type="entry name" value="ATP_synth_F1_dsu/esu"/>
</dbReference>
<dbReference type="Pfam" id="PF02823">
    <property type="entry name" value="ATP-synt_DE_N"/>
    <property type="match status" value="1"/>
</dbReference>
<accession>A0A7Y2H2X2</accession>
<sequence>MAAPFRLSVITQARTLLTDEVTSVTAPGSEGYLGIWANHAPLVTMLVPGRLTIKDLQGNEKVYSISGGFLEVSRNVVTLLADSVEAPTDIDKERAKAAAKRARERLAKRGPGIVDIDMTRAEAALQRALNRLKHAR</sequence>
<evidence type="ECO:0000256" key="4">
    <source>
        <dbReference type="ARBA" id="ARBA00023065"/>
    </source>
</evidence>
<keyword evidence="6 8" id="KW-0139">CF(1)</keyword>
<dbReference type="NCBIfam" id="TIGR01216">
    <property type="entry name" value="ATP_synt_epsi"/>
    <property type="match status" value="1"/>
</dbReference>
<dbReference type="Gene3D" id="1.20.5.440">
    <property type="entry name" value="ATP synthase delta/epsilon subunit, C-terminal domain"/>
    <property type="match status" value="1"/>
</dbReference>
<dbReference type="Gene3D" id="2.60.15.10">
    <property type="entry name" value="F0F1 ATP synthase delta/epsilon subunit, N-terminal"/>
    <property type="match status" value="1"/>
</dbReference>
<dbReference type="SUPFAM" id="SSF51344">
    <property type="entry name" value="Epsilon subunit of F1F0-ATP synthase N-terminal domain"/>
    <property type="match status" value="1"/>
</dbReference>
<gene>
    <name evidence="8 12" type="primary">atpC</name>
    <name evidence="12" type="ORF">HKN21_12375</name>
</gene>
<dbReference type="InterPro" id="IPR020546">
    <property type="entry name" value="ATP_synth_F1_dsu/esu_N"/>
</dbReference>
<reference evidence="12 13" key="1">
    <citation type="submission" date="2020-03" db="EMBL/GenBank/DDBJ databases">
        <title>Metabolic flexibility allows generalist bacteria to become dominant in a frequently disturbed ecosystem.</title>
        <authorList>
            <person name="Chen Y.-J."/>
            <person name="Leung P.M."/>
            <person name="Bay S.K."/>
            <person name="Hugenholtz P."/>
            <person name="Kessler A.J."/>
            <person name="Shelley G."/>
            <person name="Waite D.W."/>
            <person name="Cook P.L."/>
            <person name="Greening C."/>
        </authorList>
    </citation>
    <scope>NUCLEOTIDE SEQUENCE [LARGE SCALE GENOMIC DNA]</scope>
    <source>
        <strain evidence="12">SS_bin_28</strain>
    </source>
</reference>
<dbReference type="GO" id="GO:0045259">
    <property type="term" value="C:proton-transporting ATP synthase complex"/>
    <property type="evidence" value="ECO:0007669"/>
    <property type="project" value="UniProtKB-KW"/>
</dbReference>
<name>A0A7Y2H2X2_UNCEI</name>
<proteinExistence type="inferred from homology"/>
<organism evidence="12 13">
    <name type="scientific">Eiseniibacteriota bacterium</name>
    <dbReference type="NCBI Taxonomy" id="2212470"/>
    <lineage>
        <taxon>Bacteria</taxon>
        <taxon>Candidatus Eiseniibacteriota</taxon>
    </lineage>
</organism>
<evidence type="ECO:0000256" key="6">
    <source>
        <dbReference type="ARBA" id="ARBA00023196"/>
    </source>
</evidence>
<dbReference type="EMBL" id="JABDJR010000496">
    <property type="protein sequence ID" value="NNF07549.1"/>
    <property type="molecule type" value="Genomic_DNA"/>
</dbReference>
<dbReference type="SUPFAM" id="SSF46604">
    <property type="entry name" value="Epsilon subunit of F1F0-ATP synthase C-terminal domain"/>
    <property type="match status" value="1"/>
</dbReference>
<evidence type="ECO:0000256" key="5">
    <source>
        <dbReference type="ARBA" id="ARBA00023136"/>
    </source>
</evidence>
<keyword evidence="8" id="KW-0375">Hydrogen ion transport</keyword>
<dbReference type="GO" id="GO:0046933">
    <property type="term" value="F:proton-transporting ATP synthase activity, rotational mechanism"/>
    <property type="evidence" value="ECO:0007669"/>
    <property type="project" value="UniProtKB-UniRule"/>
</dbReference>
<dbReference type="AlphaFoldDB" id="A0A7Y2H2X2"/>
<dbReference type="Pfam" id="PF00401">
    <property type="entry name" value="ATP-synt_DE"/>
    <property type="match status" value="1"/>
</dbReference>
<keyword evidence="7 8" id="KW-0066">ATP synthesis</keyword>
<feature type="domain" description="ATP synthase F1 complex delta/epsilon subunit N-terminal" evidence="11">
    <location>
        <begin position="5"/>
        <end position="83"/>
    </location>
</feature>
<comment type="subcellular location">
    <subcellularLocation>
        <location evidence="1 8">Cell membrane</location>
        <topology evidence="1 8">Peripheral membrane protein</topology>
    </subcellularLocation>
</comment>
<protein>
    <recommendedName>
        <fullName evidence="8">ATP synthase epsilon chain</fullName>
    </recommendedName>
    <alternativeName>
        <fullName evidence="8">ATP synthase F1 sector epsilon subunit</fullName>
    </alternativeName>
    <alternativeName>
        <fullName evidence="8">F-ATPase epsilon subunit</fullName>
    </alternativeName>
</protein>
<dbReference type="CDD" id="cd12152">
    <property type="entry name" value="F1-ATPase_delta"/>
    <property type="match status" value="1"/>
</dbReference>
<dbReference type="GO" id="GO:0005524">
    <property type="term" value="F:ATP binding"/>
    <property type="evidence" value="ECO:0007669"/>
    <property type="project" value="UniProtKB-UniRule"/>
</dbReference>
<comment type="similarity">
    <text evidence="2 8 9">Belongs to the ATPase epsilon chain family.</text>
</comment>
<keyword evidence="4 8" id="KW-0406">Ion transport</keyword>
<dbReference type="InterPro" id="IPR020547">
    <property type="entry name" value="ATP_synth_F1_esu_C"/>
</dbReference>
<keyword evidence="3 8" id="KW-0813">Transport</keyword>
<dbReference type="PANTHER" id="PTHR13822:SF10">
    <property type="entry name" value="ATP SYNTHASE EPSILON CHAIN, CHLOROPLASTIC"/>
    <property type="match status" value="1"/>
</dbReference>
<evidence type="ECO:0000256" key="7">
    <source>
        <dbReference type="ARBA" id="ARBA00023310"/>
    </source>
</evidence>
<dbReference type="Proteomes" id="UP000547674">
    <property type="component" value="Unassembled WGS sequence"/>
</dbReference>
<dbReference type="HAMAP" id="MF_00530">
    <property type="entry name" value="ATP_synth_epsil_bac"/>
    <property type="match status" value="1"/>
</dbReference>
<evidence type="ECO:0000259" key="10">
    <source>
        <dbReference type="Pfam" id="PF00401"/>
    </source>
</evidence>